<organism evidence="1 2">
    <name type="scientific">Smallanthus sonchifolius</name>
    <dbReference type="NCBI Taxonomy" id="185202"/>
    <lineage>
        <taxon>Eukaryota</taxon>
        <taxon>Viridiplantae</taxon>
        <taxon>Streptophyta</taxon>
        <taxon>Embryophyta</taxon>
        <taxon>Tracheophyta</taxon>
        <taxon>Spermatophyta</taxon>
        <taxon>Magnoliopsida</taxon>
        <taxon>eudicotyledons</taxon>
        <taxon>Gunneridae</taxon>
        <taxon>Pentapetalae</taxon>
        <taxon>asterids</taxon>
        <taxon>campanulids</taxon>
        <taxon>Asterales</taxon>
        <taxon>Asteraceae</taxon>
        <taxon>Asteroideae</taxon>
        <taxon>Heliantheae alliance</taxon>
        <taxon>Millerieae</taxon>
        <taxon>Smallanthus</taxon>
    </lineage>
</organism>
<accession>A0ACB9HHJ8</accession>
<protein>
    <submittedName>
        <fullName evidence="1">Uncharacterized protein</fullName>
    </submittedName>
</protein>
<evidence type="ECO:0000313" key="1">
    <source>
        <dbReference type="EMBL" id="KAI3795232.1"/>
    </source>
</evidence>
<reference evidence="2" key="1">
    <citation type="journal article" date="2022" name="Mol. Ecol. Resour.">
        <title>The genomes of chicory, endive, great burdock and yacon provide insights into Asteraceae palaeo-polyploidization history and plant inulin production.</title>
        <authorList>
            <person name="Fan W."/>
            <person name="Wang S."/>
            <person name="Wang H."/>
            <person name="Wang A."/>
            <person name="Jiang F."/>
            <person name="Liu H."/>
            <person name="Zhao H."/>
            <person name="Xu D."/>
            <person name="Zhang Y."/>
        </authorList>
    </citation>
    <scope>NUCLEOTIDE SEQUENCE [LARGE SCALE GENOMIC DNA]</scope>
    <source>
        <strain evidence="2">cv. Yunnan</strain>
    </source>
</reference>
<dbReference type="Proteomes" id="UP001056120">
    <property type="component" value="Linkage Group LG12"/>
</dbReference>
<name>A0ACB9HHJ8_9ASTR</name>
<comment type="caution">
    <text evidence="1">The sequence shown here is derived from an EMBL/GenBank/DDBJ whole genome shotgun (WGS) entry which is preliminary data.</text>
</comment>
<reference evidence="1 2" key="2">
    <citation type="journal article" date="2022" name="Mol. Ecol. Resour.">
        <title>The genomes of chicory, endive, great burdock and yacon provide insights into Asteraceae paleo-polyploidization history and plant inulin production.</title>
        <authorList>
            <person name="Fan W."/>
            <person name="Wang S."/>
            <person name="Wang H."/>
            <person name="Wang A."/>
            <person name="Jiang F."/>
            <person name="Liu H."/>
            <person name="Zhao H."/>
            <person name="Xu D."/>
            <person name="Zhang Y."/>
        </authorList>
    </citation>
    <scope>NUCLEOTIDE SEQUENCE [LARGE SCALE GENOMIC DNA]</scope>
    <source>
        <strain evidence="2">cv. Yunnan</strain>
        <tissue evidence="1">Leaves</tissue>
    </source>
</reference>
<evidence type="ECO:0000313" key="2">
    <source>
        <dbReference type="Proteomes" id="UP001056120"/>
    </source>
</evidence>
<sequence length="109" mass="11901">MPSLVYESLSSHSVSISSVKLLTTRSKLLLTTHLRNHTKIPTSDFPSQLRPPAPLLLACCCSPPPARLLRKPISGYKLKEITSSGIYVAQVLAAVLPKDQPIRNNRIAS</sequence>
<dbReference type="EMBL" id="CM042029">
    <property type="protein sequence ID" value="KAI3795232.1"/>
    <property type="molecule type" value="Genomic_DNA"/>
</dbReference>
<proteinExistence type="predicted"/>
<keyword evidence="2" id="KW-1185">Reference proteome</keyword>
<gene>
    <name evidence="1" type="ORF">L1987_37881</name>
</gene>